<evidence type="ECO:0000256" key="1">
    <source>
        <dbReference type="ARBA" id="ARBA00023125"/>
    </source>
</evidence>
<dbReference type="AlphaFoldDB" id="A0A127EK09"/>
<dbReference type="Gene3D" id="1.10.10.10">
    <property type="entry name" value="Winged helix-like DNA-binding domain superfamily/Winged helix DNA-binding domain"/>
    <property type="match status" value="1"/>
</dbReference>
<evidence type="ECO:0000313" key="3">
    <source>
        <dbReference type="EMBL" id="AMN36297.1"/>
    </source>
</evidence>
<dbReference type="PANTHER" id="PTHR33221">
    <property type="entry name" value="WINGED HELIX-TURN-HELIX TRANSCRIPTIONAL REGULATOR, RRF2 FAMILY"/>
    <property type="match status" value="1"/>
</dbReference>
<dbReference type="Pfam" id="PF02082">
    <property type="entry name" value="Rrf2"/>
    <property type="match status" value="1"/>
</dbReference>
<dbReference type="OrthoDB" id="9808360at2"/>
<keyword evidence="2" id="KW-0175">Coiled coil</keyword>
<protein>
    <submittedName>
        <fullName evidence="3">Transcriptional regulator</fullName>
    </submittedName>
</protein>
<dbReference type="RefSeq" id="WP_061428826.1">
    <property type="nucleotide sequence ID" value="NZ_CABPRK010000001.1"/>
</dbReference>
<accession>A0A127EK09</accession>
<evidence type="ECO:0000256" key="2">
    <source>
        <dbReference type="SAM" id="Coils"/>
    </source>
</evidence>
<name>A0A127EK09_CLOPF</name>
<proteinExistence type="predicted"/>
<keyword evidence="1" id="KW-0238">DNA-binding</keyword>
<gene>
    <name evidence="3" type="ORF">JFP838_11150</name>
</gene>
<dbReference type="NCBIfam" id="TIGR00738">
    <property type="entry name" value="rrf2_super"/>
    <property type="match status" value="1"/>
</dbReference>
<dbReference type="InterPro" id="IPR036388">
    <property type="entry name" value="WH-like_DNA-bd_sf"/>
</dbReference>
<dbReference type="InterPro" id="IPR000944">
    <property type="entry name" value="Tscrpt_reg_Rrf2"/>
</dbReference>
<feature type="coiled-coil region" evidence="2">
    <location>
        <begin position="126"/>
        <end position="153"/>
    </location>
</feature>
<dbReference type="SUPFAM" id="SSF46785">
    <property type="entry name" value="Winged helix' DNA-binding domain"/>
    <property type="match status" value="1"/>
</dbReference>
<sequence length="153" mass="17146">MKLSTKGRYGVKAMVDLAIHYGGSPVSIKSISQRQNISEYYLEQLFSSLRKAKLIKSIRGAQGGYILNRQPEDITVSDIIEVLEGPIEISDCLEGVTCNNVDCCATRLLWKKIKTSIDEVTNSVTLKDIVEDYKAMKEKNEALKIVSRSEENE</sequence>
<dbReference type="InterPro" id="IPR036390">
    <property type="entry name" value="WH_DNA-bd_sf"/>
</dbReference>
<dbReference type="EMBL" id="CP010994">
    <property type="protein sequence ID" value="AMN36297.1"/>
    <property type="molecule type" value="Genomic_DNA"/>
</dbReference>
<dbReference type="Proteomes" id="UP000070260">
    <property type="component" value="Chromosome"/>
</dbReference>
<dbReference type="PROSITE" id="PS51197">
    <property type="entry name" value="HTH_RRF2_2"/>
    <property type="match status" value="1"/>
</dbReference>
<dbReference type="GO" id="GO:0005829">
    <property type="term" value="C:cytosol"/>
    <property type="evidence" value="ECO:0007669"/>
    <property type="project" value="TreeGrafter"/>
</dbReference>
<dbReference type="GO" id="GO:0003700">
    <property type="term" value="F:DNA-binding transcription factor activity"/>
    <property type="evidence" value="ECO:0007669"/>
    <property type="project" value="TreeGrafter"/>
</dbReference>
<dbReference type="PANTHER" id="PTHR33221:SF5">
    <property type="entry name" value="HTH-TYPE TRANSCRIPTIONAL REGULATOR ISCR"/>
    <property type="match status" value="1"/>
</dbReference>
<reference evidence="3 4" key="1">
    <citation type="journal article" date="2016" name="PLoS ONE">
        <title>Plasmid Characterization and Chromosome Analysis of Two netF+ Clostridium perfringens Isolates Associated with Foal and Canine Necrotizing Enteritis.</title>
        <authorList>
            <person name="Mehdizadeh Gohari I."/>
            <person name="Kropinski A.M."/>
            <person name="Weese S.J."/>
            <person name="Parreira V.R."/>
            <person name="Whitehead A.E."/>
            <person name="Boerlin P."/>
            <person name="Prescott J.F."/>
        </authorList>
    </citation>
    <scope>NUCLEOTIDE SEQUENCE [LARGE SCALE GENOMIC DNA]</scope>
    <source>
        <strain evidence="3 4">JP838</strain>
    </source>
</reference>
<dbReference type="FunFam" id="1.10.10.10:FF:000164">
    <property type="entry name" value="Transcriptional regulator, Rrf2 family"/>
    <property type="match status" value="1"/>
</dbReference>
<evidence type="ECO:0000313" key="4">
    <source>
        <dbReference type="Proteomes" id="UP000070260"/>
    </source>
</evidence>
<organism evidence="3 4">
    <name type="scientific">Clostridium perfringens</name>
    <dbReference type="NCBI Taxonomy" id="1502"/>
    <lineage>
        <taxon>Bacteria</taxon>
        <taxon>Bacillati</taxon>
        <taxon>Bacillota</taxon>
        <taxon>Clostridia</taxon>
        <taxon>Eubacteriales</taxon>
        <taxon>Clostridiaceae</taxon>
        <taxon>Clostridium</taxon>
    </lineage>
</organism>
<dbReference type="GO" id="GO:0003677">
    <property type="term" value="F:DNA binding"/>
    <property type="evidence" value="ECO:0007669"/>
    <property type="project" value="UniProtKB-KW"/>
</dbReference>
<dbReference type="PATRIC" id="fig|1502.177.peg.2287"/>